<dbReference type="KEGG" id="pbo:PACID_34240"/>
<reference evidence="3 4" key="1">
    <citation type="journal article" date="2012" name="BMC Genomics">
        <title>The genome sequence of Propionibacterium acidipropionici provides insights into its biotechnological and industrial potential.</title>
        <authorList>
            <person name="Parizzi L.P."/>
            <person name="Grassi M.C."/>
            <person name="Llerena L.A."/>
            <person name="Carazzolle M.F."/>
            <person name="Queiroz V.L."/>
            <person name="Lunardi I."/>
            <person name="Zeidler A.F."/>
            <person name="Teixeira P.J."/>
            <person name="Mieczkowski P."/>
            <person name="Rincones J."/>
            <person name="Pereira G.A."/>
        </authorList>
    </citation>
    <scope>NUCLEOTIDE SEQUENCE [LARGE SCALE GENOMIC DNA]</scope>
    <source>
        <strain evidence="4">ATCC 4875 / DSM 20272 / JCM 6432 / NBRC 12425 / NCIMB 8070</strain>
    </source>
</reference>
<dbReference type="EC" id="6.5.1.1" evidence="3"/>
<sequence>MDVIQEPLFPLPGDDDSGGVTPSSPHPSRSRRRRRDKAADGGGRPARRRAAGGVAAAGDDADESVQEPSGTLDRPSFVIQTHTAHSLHQDFRLEANGVLVSWALPKGVPTGAQNRLAVQTDDHPLSYATFEGDVEASGHLMSHVEIWDQGVYEIHEWQDAKIVVTLHPAEDAGGLHGQPLTLIFLHTGRPDLQDWLMRRVVRTRSS</sequence>
<dbReference type="HOGENOM" id="CLU_1330965_0_0_11"/>
<feature type="region of interest" description="Disordered" evidence="1">
    <location>
        <begin position="1"/>
        <end position="73"/>
    </location>
</feature>
<keyword evidence="3" id="KW-0436">Ligase</keyword>
<evidence type="ECO:0000256" key="1">
    <source>
        <dbReference type="SAM" id="MobiDB-lite"/>
    </source>
</evidence>
<dbReference type="PANTHER" id="PTHR39465:SF1">
    <property type="entry name" value="DNA LIGASE D 3'-PHOSPHOESTERASE DOMAIN-CONTAINING PROTEIN"/>
    <property type="match status" value="1"/>
</dbReference>
<evidence type="ECO:0000259" key="2">
    <source>
        <dbReference type="Pfam" id="PF13298"/>
    </source>
</evidence>
<evidence type="ECO:0000313" key="4">
    <source>
        <dbReference type="Proteomes" id="UP000000214"/>
    </source>
</evidence>
<organism evidence="3 4">
    <name type="scientific">Acidipropionibacterium acidipropionici (strain ATCC 4875 / DSM 20272 / JCM 6432 / NBRC 12425 / NCIMB 8070 / 4)</name>
    <name type="common">Propionibacterium acidipropionici</name>
    <dbReference type="NCBI Taxonomy" id="1171373"/>
    <lineage>
        <taxon>Bacteria</taxon>
        <taxon>Bacillati</taxon>
        <taxon>Actinomycetota</taxon>
        <taxon>Actinomycetes</taxon>
        <taxon>Propionibacteriales</taxon>
        <taxon>Propionibacteriaceae</taxon>
        <taxon>Acidipropionibacterium</taxon>
    </lineage>
</organism>
<dbReference type="GO" id="GO:0003910">
    <property type="term" value="F:DNA ligase (ATP) activity"/>
    <property type="evidence" value="ECO:0007669"/>
    <property type="project" value="UniProtKB-EC"/>
</dbReference>
<dbReference type="AlphaFoldDB" id="K7SPL1"/>
<dbReference type="STRING" id="1171373.PACID_34240"/>
<dbReference type="eggNOG" id="COG1793">
    <property type="taxonomic scope" value="Bacteria"/>
</dbReference>
<gene>
    <name evidence="3" type="ordered locus">PACID_34240</name>
</gene>
<proteinExistence type="predicted"/>
<evidence type="ECO:0000313" key="3">
    <source>
        <dbReference type="EMBL" id="AFV91180.1"/>
    </source>
</evidence>
<dbReference type="Proteomes" id="UP000000214">
    <property type="component" value="Chromosome"/>
</dbReference>
<feature type="domain" description="DNA ligase D 3'-phosphoesterase" evidence="2">
    <location>
        <begin position="80"/>
        <end position="168"/>
    </location>
</feature>
<accession>K7SPL1</accession>
<dbReference type="Pfam" id="PF13298">
    <property type="entry name" value="LigD_N"/>
    <property type="match status" value="1"/>
</dbReference>
<protein>
    <submittedName>
        <fullName evidence="3">DNA ligase D</fullName>
        <ecNumber evidence="3">6.5.1.1</ecNumber>
    </submittedName>
</protein>
<dbReference type="EMBL" id="CP003493">
    <property type="protein sequence ID" value="AFV91180.1"/>
    <property type="molecule type" value="Genomic_DNA"/>
</dbReference>
<dbReference type="PATRIC" id="fig|1171373.8.peg.3372"/>
<name>K7SPL1_ACIA4</name>
<dbReference type="RefSeq" id="WP_015072072.1">
    <property type="nucleotide sequence ID" value="NC_019395.1"/>
</dbReference>
<dbReference type="InterPro" id="IPR014144">
    <property type="entry name" value="LigD_PE_domain"/>
</dbReference>
<dbReference type="PANTHER" id="PTHR39465">
    <property type="entry name" value="DNA LIGASE D, 3'-PHOSPHOESTERASE DOMAIN"/>
    <property type="match status" value="1"/>
</dbReference>